<evidence type="ECO:0000256" key="6">
    <source>
        <dbReference type="RuleBase" id="RU361157"/>
    </source>
</evidence>
<dbReference type="Proteomes" id="UP000234462">
    <property type="component" value="Unassembled WGS sequence"/>
</dbReference>
<keyword evidence="2 6" id="KW-0812">Transmembrane</keyword>
<feature type="transmembrane region" description="Helical" evidence="6">
    <location>
        <begin position="115"/>
        <end position="143"/>
    </location>
</feature>
<feature type="transmembrane region" description="Helical" evidence="6">
    <location>
        <begin position="69"/>
        <end position="94"/>
    </location>
</feature>
<keyword evidence="4 6" id="KW-0472">Membrane</keyword>
<dbReference type="RefSeq" id="WP_101590002.1">
    <property type="nucleotide sequence ID" value="NZ_FXZM01000016.1"/>
</dbReference>
<feature type="transmembrane region" description="Helical" evidence="6">
    <location>
        <begin position="149"/>
        <end position="174"/>
    </location>
</feature>
<evidence type="ECO:0000256" key="2">
    <source>
        <dbReference type="ARBA" id="ARBA00022692"/>
    </source>
</evidence>
<proteinExistence type="inferred from homology"/>
<dbReference type="GO" id="GO:0140359">
    <property type="term" value="F:ABC-type transporter activity"/>
    <property type="evidence" value="ECO:0007669"/>
    <property type="project" value="InterPro"/>
</dbReference>
<evidence type="ECO:0000259" key="7">
    <source>
        <dbReference type="PROSITE" id="PS51012"/>
    </source>
</evidence>
<evidence type="ECO:0000256" key="5">
    <source>
        <dbReference type="ARBA" id="ARBA00023251"/>
    </source>
</evidence>
<keyword evidence="9" id="KW-1185">Reference proteome</keyword>
<accession>A0A2H1L9F3</accession>
<evidence type="ECO:0000256" key="1">
    <source>
        <dbReference type="ARBA" id="ARBA00004141"/>
    </source>
</evidence>
<feature type="transmembrane region" description="Helical" evidence="6">
    <location>
        <begin position="211"/>
        <end position="231"/>
    </location>
</feature>
<keyword evidence="6" id="KW-1003">Cell membrane</keyword>
<dbReference type="PANTHER" id="PTHR43027:SF2">
    <property type="entry name" value="TRANSPORT PERMEASE PROTEIN"/>
    <property type="match status" value="1"/>
</dbReference>
<feature type="transmembrane region" description="Helical" evidence="6">
    <location>
        <begin position="238"/>
        <end position="258"/>
    </location>
</feature>
<gene>
    <name evidence="8" type="ORF">BJEO58_02702</name>
</gene>
<evidence type="ECO:0000313" key="8">
    <source>
        <dbReference type="EMBL" id="SMY13093.1"/>
    </source>
</evidence>
<dbReference type="GO" id="GO:0046677">
    <property type="term" value="P:response to antibiotic"/>
    <property type="evidence" value="ECO:0007669"/>
    <property type="project" value="UniProtKB-KW"/>
</dbReference>
<feature type="domain" description="ABC transmembrane type-2" evidence="7">
    <location>
        <begin position="35"/>
        <end position="259"/>
    </location>
</feature>
<dbReference type="OrthoDB" id="3217868at2"/>
<dbReference type="InterPro" id="IPR013525">
    <property type="entry name" value="ABC2_TM"/>
</dbReference>
<feature type="transmembrane region" description="Helical" evidence="6">
    <location>
        <begin position="37"/>
        <end position="57"/>
    </location>
</feature>
<dbReference type="InterPro" id="IPR000412">
    <property type="entry name" value="ABC_2_transport"/>
</dbReference>
<reference evidence="9" key="1">
    <citation type="submission" date="2017-03" db="EMBL/GenBank/DDBJ databases">
        <authorList>
            <person name="Monnet C."/>
        </authorList>
    </citation>
    <scope>NUCLEOTIDE SEQUENCE [LARGE SCALE GENOMIC DNA]</scope>
    <source>
        <strain evidence="9">SJ5-8</strain>
    </source>
</reference>
<dbReference type="EMBL" id="FXZM01000016">
    <property type="protein sequence ID" value="SMY13093.1"/>
    <property type="molecule type" value="Genomic_DNA"/>
</dbReference>
<feature type="transmembrane region" description="Helical" evidence="6">
    <location>
        <begin position="181"/>
        <end position="205"/>
    </location>
</feature>
<comment type="similarity">
    <text evidence="6">Belongs to the ABC-2 integral membrane protein family.</text>
</comment>
<dbReference type="AlphaFoldDB" id="A0A2H1L9F3"/>
<protein>
    <recommendedName>
        <fullName evidence="6">Transport permease protein</fullName>
    </recommendedName>
</protein>
<comment type="subcellular location">
    <subcellularLocation>
        <location evidence="6">Cell membrane</location>
        <topology evidence="6">Multi-pass membrane protein</topology>
    </subcellularLocation>
    <subcellularLocation>
        <location evidence="1">Membrane</location>
        <topology evidence="1">Multi-pass membrane protein</topology>
    </subcellularLocation>
</comment>
<evidence type="ECO:0000313" key="9">
    <source>
        <dbReference type="Proteomes" id="UP000234462"/>
    </source>
</evidence>
<dbReference type="PANTHER" id="PTHR43027">
    <property type="entry name" value="DOXORUBICIN RESISTANCE ABC TRANSPORTER PERMEASE PROTEIN DRRC-RELATED"/>
    <property type="match status" value="1"/>
</dbReference>
<sequence>MTTATRSPAPQHRPGPDAWLTLTVSEAKMVSRDTAGLIVPLGLPLLILIMSAAAAGSEVLVGTHTALEVFVLPLVITLVIATIGIVNMPSFLAYYRRSGILRRLAVTPASPSMVLVAQGVVSVLQALLGLVLALTVALVFFGANPPERIAAAIGVFLLATLAMYALGMVVASIAPTPNSAVAIGLVLFFALGALGGLFGGMAALPDFLSGIAPWLPFGASVEALGAVWVGADVPAENLLSLAATSVLGTAVAAALFRWE</sequence>
<dbReference type="InterPro" id="IPR052902">
    <property type="entry name" value="ABC-2_transporter"/>
</dbReference>
<dbReference type="Pfam" id="PF01061">
    <property type="entry name" value="ABC2_membrane"/>
    <property type="match status" value="1"/>
</dbReference>
<dbReference type="PIRSF" id="PIRSF006648">
    <property type="entry name" value="DrrB"/>
    <property type="match status" value="1"/>
</dbReference>
<dbReference type="InterPro" id="IPR047817">
    <property type="entry name" value="ABC2_TM_bact-type"/>
</dbReference>
<name>A0A2H1L9F3_9MICO</name>
<organism evidence="8 9">
    <name type="scientific">Brevibacterium jeotgali</name>
    <dbReference type="NCBI Taxonomy" id="1262550"/>
    <lineage>
        <taxon>Bacteria</taxon>
        <taxon>Bacillati</taxon>
        <taxon>Actinomycetota</taxon>
        <taxon>Actinomycetes</taxon>
        <taxon>Micrococcales</taxon>
        <taxon>Brevibacteriaceae</taxon>
        <taxon>Brevibacterium</taxon>
    </lineage>
</organism>
<evidence type="ECO:0000256" key="4">
    <source>
        <dbReference type="ARBA" id="ARBA00023136"/>
    </source>
</evidence>
<evidence type="ECO:0000256" key="3">
    <source>
        <dbReference type="ARBA" id="ARBA00022989"/>
    </source>
</evidence>
<dbReference type="PROSITE" id="PS51012">
    <property type="entry name" value="ABC_TM2"/>
    <property type="match status" value="1"/>
</dbReference>
<keyword evidence="3 6" id="KW-1133">Transmembrane helix</keyword>
<keyword evidence="5" id="KW-0046">Antibiotic resistance</keyword>
<keyword evidence="6" id="KW-0813">Transport</keyword>
<dbReference type="GO" id="GO:0043190">
    <property type="term" value="C:ATP-binding cassette (ABC) transporter complex"/>
    <property type="evidence" value="ECO:0007669"/>
    <property type="project" value="InterPro"/>
</dbReference>